<comment type="caution">
    <text evidence="1">The sequence shown here is derived from an EMBL/GenBank/DDBJ whole genome shotgun (WGS) entry which is preliminary data.</text>
</comment>
<dbReference type="AlphaFoldDB" id="V7IDF2"/>
<sequence length="121" mass="13441">MIVGRLINWAIVIGVAYGSYQYLSTGDVTFGGPSKETVLKLANQTNRNLTDKQHLATGRSCIKRSGGIIKQGIYQCEIKVFDGLISYDTPPKATYNISLTKRNGQWQLIHQSAYKPFNSTL</sequence>
<reference evidence="1 2" key="1">
    <citation type="submission" date="2013-11" db="EMBL/GenBank/DDBJ databases">
        <title>The Genome Sequence of Eikenella corrodens CC92I.</title>
        <authorList>
            <consortium name="The Broad Institute Genomics Platform"/>
            <person name="Earl A."/>
            <person name="Allen-Vercoe E."/>
            <person name="Daigneault M."/>
            <person name="Young S.K."/>
            <person name="Zeng Q."/>
            <person name="Gargeya S."/>
            <person name="Fitzgerald M."/>
            <person name="Abouelleil A."/>
            <person name="Alvarado L."/>
            <person name="Chapman S.B."/>
            <person name="Gainer-Dewar J."/>
            <person name="Goldberg J."/>
            <person name="Griggs A."/>
            <person name="Gujja S."/>
            <person name="Hansen M."/>
            <person name="Howarth C."/>
            <person name="Imamovic A."/>
            <person name="Ireland A."/>
            <person name="Larimer J."/>
            <person name="McCowan C."/>
            <person name="Murphy C."/>
            <person name="Pearson M."/>
            <person name="Poon T.W."/>
            <person name="Priest M."/>
            <person name="Roberts A."/>
            <person name="Saif S."/>
            <person name="Shea T."/>
            <person name="Sykes S."/>
            <person name="Wortman J."/>
            <person name="Nusbaum C."/>
            <person name="Birren B."/>
        </authorList>
    </citation>
    <scope>NUCLEOTIDE SEQUENCE [LARGE SCALE GENOMIC DNA]</scope>
    <source>
        <strain evidence="1 2">CC92I</strain>
    </source>
</reference>
<keyword evidence="2" id="KW-1185">Reference proteome</keyword>
<proteinExistence type="predicted"/>
<organism evidence="1 2">
    <name type="scientific">Eikenella corrodens CC92I</name>
    <dbReference type="NCBI Taxonomy" id="1073362"/>
    <lineage>
        <taxon>Bacteria</taxon>
        <taxon>Pseudomonadati</taxon>
        <taxon>Pseudomonadota</taxon>
        <taxon>Betaproteobacteria</taxon>
        <taxon>Neisseriales</taxon>
        <taxon>Neisseriaceae</taxon>
        <taxon>Eikenella</taxon>
    </lineage>
</organism>
<name>V7IDF2_EIKCO</name>
<dbReference type="RefSeq" id="WP_023886648.1">
    <property type="nucleotide sequence ID" value="NZ_KI635562.1"/>
</dbReference>
<dbReference type="Proteomes" id="UP000018554">
    <property type="component" value="Unassembled WGS sequence"/>
</dbReference>
<evidence type="ECO:0000313" key="2">
    <source>
        <dbReference type="Proteomes" id="UP000018554"/>
    </source>
</evidence>
<evidence type="ECO:0000313" key="1">
    <source>
        <dbReference type="EMBL" id="ETA84230.1"/>
    </source>
</evidence>
<dbReference type="EMBL" id="AZGQ01000002">
    <property type="protein sequence ID" value="ETA84230.1"/>
    <property type="molecule type" value="Genomic_DNA"/>
</dbReference>
<dbReference type="HOGENOM" id="CLU_2034400_0_0_4"/>
<accession>V7IDF2</accession>
<gene>
    <name evidence="1" type="ORF">HMPREF1177_00527</name>
</gene>
<protein>
    <submittedName>
        <fullName evidence="1">Uncharacterized protein</fullName>
    </submittedName>
</protein>